<protein>
    <submittedName>
        <fullName evidence="1">Uncharacterized protein</fullName>
    </submittedName>
</protein>
<reference evidence="1" key="1">
    <citation type="submission" date="2018-02" db="EMBL/GenBank/DDBJ databases">
        <title>Rhizophora mucronata_Transcriptome.</title>
        <authorList>
            <person name="Meera S.P."/>
            <person name="Sreeshan A."/>
            <person name="Augustine A."/>
        </authorList>
    </citation>
    <scope>NUCLEOTIDE SEQUENCE</scope>
    <source>
        <tissue evidence="1">Leaf</tissue>
    </source>
</reference>
<name>A0A2P2Q714_RHIMU</name>
<organism evidence="1">
    <name type="scientific">Rhizophora mucronata</name>
    <name type="common">Asiatic mangrove</name>
    <dbReference type="NCBI Taxonomy" id="61149"/>
    <lineage>
        <taxon>Eukaryota</taxon>
        <taxon>Viridiplantae</taxon>
        <taxon>Streptophyta</taxon>
        <taxon>Embryophyta</taxon>
        <taxon>Tracheophyta</taxon>
        <taxon>Spermatophyta</taxon>
        <taxon>Magnoliopsida</taxon>
        <taxon>eudicotyledons</taxon>
        <taxon>Gunneridae</taxon>
        <taxon>Pentapetalae</taxon>
        <taxon>rosids</taxon>
        <taxon>fabids</taxon>
        <taxon>Malpighiales</taxon>
        <taxon>Rhizophoraceae</taxon>
        <taxon>Rhizophora</taxon>
    </lineage>
</organism>
<dbReference type="EMBL" id="GGEC01082185">
    <property type="protein sequence ID" value="MBX62669.1"/>
    <property type="molecule type" value="Transcribed_RNA"/>
</dbReference>
<evidence type="ECO:0000313" key="1">
    <source>
        <dbReference type="EMBL" id="MBX62669.1"/>
    </source>
</evidence>
<dbReference type="AlphaFoldDB" id="A0A2P2Q714"/>
<sequence>MLVGFMIARSETDLRDSIRFSNLSLALMLIPD</sequence>
<accession>A0A2P2Q714</accession>
<proteinExistence type="predicted"/>